<dbReference type="Proteomes" id="UP000276776">
    <property type="component" value="Unassembled WGS sequence"/>
</dbReference>
<evidence type="ECO:0000256" key="3">
    <source>
        <dbReference type="ARBA" id="ARBA00022449"/>
    </source>
</evidence>
<feature type="region of interest" description="Disordered" evidence="7">
    <location>
        <begin position="83"/>
        <end position="115"/>
    </location>
</feature>
<dbReference type="EMBL" id="UYYF01001367">
    <property type="protein sequence ID" value="VDM99799.1"/>
    <property type="molecule type" value="Genomic_DNA"/>
</dbReference>
<reference evidence="9 10" key="1">
    <citation type="submission" date="2018-11" db="EMBL/GenBank/DDBJ databases">
        <authorList>
            <consortium name="Pathogen Informatics"/>
        </authorList>
    </citation>
    <scope>NUCLEOTIDE SEQUENCE [LARGE SCALE GENOMIC DNA]</scope>
</reference>
<evidence type="ECO:0000256" key="4">
    <source>
        <dbReference type="ARBA" id="ARBA00022692"/>
    </source>
</evidence>
<dbReference type="PANTHER" id="PTHR10846:SF72">
    <property type="entry name" value="SODIUM_POTASSIUM_CALCIUM EXCHANGER NCKX30C"/>
    <property type="match status" value="1"/>
</dbReference>
<sequence>MQRESAVRYNVDDSTIVSRLQSTHLDLNLESNTNEHTSVSGKSDLLARPRGSVTRRHSIPILHSGAIFRNGIIQLMSQGLDPLQENSNEASNNTSERNILNENAYDRQYESNTDQKVDAAYEVDRTDVGTDQKEPSTNKRTSICPNTASVLEIKEILEEDEEKPLDMSWPEKSHRQLLYLFLSPILFPLWVTLPDVRKKPSRKWFPFTFVGSILWIAFYSYLMVWMANTIGETIAIPTEVNLAKYKY</sequence>
<dbReference type="OrthoDB" id="2127281at2759"/>
<keyword evidence="3" id="KW-0813">Transport</keyword>
<evidence type="ECO:0000256" key="8">
    <source>
        <dbReference type="SAM" id="Phobius"/>
    </source>
</evidence>
<keyword evidence="4 8" id="KW-0812">Transmembrane</keyword>
<dbReference type="GO" id="GO:0005886">
    <property type="term" value="C:plasma membrane"/>
    <property type="evidence" value="ECO:0007669"/>
    <property type="project" value="TreeGrafter"/>
</dbReference>
<keyword evidence="10" id="KW-1185">Reference proteome</keyword>
<dbReference type="GO" id="GO:0006874">
    <property type="term" value="P:intracellular calcium ion homeostasis"/>
    <property type="evidence" value="ECO:0007669"/>
    <property type="project" value="TreeGrafter"/>
</dbReference>
<dbReference type="GO" id="GO:0005262">
    <property type="term" value="F:calcium channel activity"/>
    <property type="evidence" value="ECO:0007669"/>
    <property type="project" value="TreeGrafter"/>
</dbReference>
<evidence type="ECO:0000313" key="10">
    <source>
        <dbReference type="Proteomes" id="UP000276776"/>
    </source>
</evidence>
<dbReference type="PANTHER" id="PTHR10846">
    <property type="entry name" value="SODIUM/POTASSIUM/CALCIUM EXCHANGER"/>
    <property type="match status" value="1"/>
</dbReference>
<dbReference type="GO" id="GO:0008273">
    <property type="term" value="F:calcium, potassium:sodium antiporter activity"/>
    <property type="evidence" value="ECO:0007669"/>
    <property type="project" value="TreeGrafter"/>
</dbReference>
<evidence type="ECO:0000256" key="1">
    <source>
        <dbReference type="ARBA" id="ARBA00004141"/>
    </source>
</evidence>
<name>A0A3P7KED3_THECL</name>
<gene>
    <name evidence="9" type="ORF">TCLT_LOCUS3371</name>
</gene>
<comment type="subcellular location">
    <subcellularLocation>
        <location evidence="1">Membrane</location>
        <topology evidence="1">Multi-pass membrane protein</topology>
    </subcellularLocation>
</comment>
<feature type="region of interest" description="Disordered" evidence="7">
    <location>
        <begin position="31"/>
        <end position="51"/>
    </location>
</feature>
<feature type="compositionally biased region" description="Polar residues" evidence="7">
    <location>
        <begin position="31"/>
        <end position="41"/>
    </location>
</feature>
<comment type="similarity">
    <text evidence="2">Belongs to the Ca(2+):cation antiporter (CaCA) (TC 2.A.19) family. SLC24A subfamily.</text>
</comment>
<dbReference type="STRING" id="103827.A0A3P7KED3"/>
<accession>A0A3P7KED3</accession>
<keyword evidence="6 8" id="KW-0472">Membrane</keyword>
<protein>
    <submittedName>
        <fullName evidence="9">Uncharacterized protein</fullName>
    </submittedName>
</protein>
<evidence type="ECO:0000256" key="5">
    <source>
        <dbReference type="ARBA" id="ARBA00022989"/>
    </source>
</evidence>
<evidence type="ECO:0000256" key="2">
    <source>
        <dbReference type="ARBA" id="ARBA00005364"/>
    </source>
</evidence>
<keyword evidence="5 8" id="KW-1133">Transmembrane helix</keyword>
<keyword evidence="3" id="KW-0050">Antiport</keyword>
<feature type="transmembrane region" description="Helical" evidence="8">
    <location>
        <begin position="177"/>
        <end position="193"/>
    </location>
</feature>
<evidence type="ECO:0000256" key="6">
    <source>
        <dbReference type="ARBA" id="ARBA00023136"/>
    </source>
</evidence>
<dbReference type="AlphaFoldDB" id="A0A3P7KED3"/>
<evidence type="ECO:0000313" key="9">
    <source>
        <dbReference type="EMBL" id="VDM99799.1"/>
    </source>
</evidence>
<feature type="compositionally biased region" description="Low complexity" evidence="7">
    <location>
        <begin position="85"/>
        <end position="98"/>
    </location>
</feature>
<feature type="compositionally biased region" description="Basic and acidic residues" evidence="7">
    <location>
        <begin position="104"/>
        <end position="115"/>
    </location>
</feature>
<evidence type="ECO:0000256" key="7">
    <source>
        <dbReference type="SAM" id="MobiDB-lite"/>
    </source>
</evidence>
<organism evidence="9 10">
    <name type="scientific">Thelazia callipaeda</name>
    <name type="common">Oriental eyeworm</name>
    <name type="synonym">Parasitic nematode</name>
    <dbReference type="NCBI Taxonomy" id="103827"/>
    <lineage>
        <taxon>Eukaryota</taxon>
        <taxon>Metazoa</taxon>
        <taxon>Ecdysozoa</taxon>
        <taxon>Nematoda</taxon>
        <taxon>Chromadorea</taxon>
        <taxon>Rhabditida</taxon>
        <taxon>Spirurina</taxon>
        <taxon>Spiruromorpha</taxon>
        <taxon>Thelazioidea</taxon>
        <taxon>Thelaziidae</taxon>
        <taxon>Thelazia</taxon>
    </lineage>
</organism>
<proteinExistence type="inferred from homology"/>
<dbReference type="InterPro" id="IPR004481">
    <property type="entry name" value="K/Na/Ca-exchanger"/>
</dbReference>
<feature type="transmembrane region" description="Helical" evidence="8">
    <location>
        <begin position="205"/>
        <end position="224"/>
    </location>
</feature>